<dbReference type="SMART" id="SM00832">
    <property type="entry name" value="C8"/>
    <property type="match status" value="1"/>
</dbReference>
<feature type="domain" description="VWF/SSPO/Zonadhesin-like cysteine-rich" evidence="2">
    <location>
        <begin position="1"/>
        <end position="54"/>
    </location>
</feature>
<evidence type="ECO:0000313" key="3">
    <source>
        <dbReference type="EMBL" id="KAL0155907.1"/>
    </source>
</evidence>
<dbReference type="Proteomes" id="UP001529510">
    <property type="component" value="Unassembled WGS sequence"/>
</dbReference>
<dbReference type="InterPro" id="IPR050780">
    <property type="entry name" value="Mucin_vWF_Thrombospondin_sf"/>
</dbReference>
<proteinExistence type="predicted"/>
<evidence type="ECO:0000313" key="4">
    <source>
        <dbReference type="Proteomes" id="UP001529510"/>
    </source>
</evidence>
<protein>
    <recommendedName>
        <fullName evidence="2">VWF/SSPO/Zonadhesin-like cysteine-rich domain-containing protein</fullName>
    </recommendedName>
</protein>
<feature type="non-terminal residue" evidence="3">
    <location>
        <position position="1"/>
    </location>
</feature>
<evidence type="ECO:0000256" key="1">
    <source>
        <dbReference type="ARBA" id="ARBA00023157"/>
    </source>
</evidence>
<gene>
    <name evidence="3" type="ORF">M9458_050170</name>
</gene>
<dbReference type="InterPro" id="IPR014853">
    <property type="entry name" value="VWF/SSPO/ZAN-like_Cys-rich_dom"/>
</dbReference>
<dbReference type="PANTHER" id="PTHR11339">
    <property type="entry name" value="EXTRACELLULAR MATRIX GLYCOPROTEIN RELATED"/>
    <property type="match status" value="1"/>
</dbReference>
<name>A0ABD0N437_CIRMR</name>
<accession>A0ABD0N437</accession>
<sequence length="58" mass="6586">VLKPEPYIKACMKDMCSYQPKYNSTHCATLSEYSRQCSHAGGTPPTWRRAGFCGNNYH</sequence>
<dbReference type="AlphaFoldDB" id="A0ABD0N437"/>
<dbReference type="EMBL" id="JAMKFB020000025">
    <property type="protein sequence ID" value="KAL0155907.1"/>
    <property type="molecule type" value="Genomic_DNA"/>
</dbReference>
<evidence type="ECO:0000259" key="2">
    <source>
        <dbReference type="SMART" id="SM00832"/>
    </source>
</evidence>
<dbReference type="Pfam" id="PF08742">
    <property type="entry name" value="C8"/>
    <property type="match status" value="1"/>
</dbReference>
<keyword evidence="4" id="KW-1185">Reference proteome</keyword>
<keyword evidence="1" id="KW-1015">Disulfide bond</keyword>
<comment type="caution">
    <text evidence="3">The sequence shown here is derived from an EMBL/GenBank/DDBJ whole genome shotgun (WGS) entry which is preliminary data.</text>
</comment>
<organism evidence="3 4">
    <name type="scientific">Cirrhinus mrigala</name>
    <name type="common">Mrigala</name>
    <dbReference type="NCBI Taxonomy" id="683832"/>
    <lineage>
        <taxon>Eukaryota</taxon>
        <taxon>Metazoa</taxon>
        <taxon>Chordata</taxon>
        <taxon>Craniata</taxon>
        <taxon>Vertebrata</taxon>
        <taxon>Euteleostomi</taxon>
        <taxon>Actinopterygii</taxon>
        <taxon>Neopterygii</taxon>
        <taxon>Teleostei</taxon>
        <taxon>Ostariophysi</taxon>
        <taxon>Cypriniformes</taxon>
        <taxon>Cyprinidae</taxon>
        <taxon>Labeoninae</taxon>
        <taxon>Labeonini</taxon>
        <taxon>Cirrhinus</taxon>
    </lineage>
</organism>
<reference evidence="3 4" key="1">
    <citation type="submission" date="2024-05" db="EMBL/GenBank/DDBJ databases">
        <title>Genome sequencing and assembly of Indian major carp, Cirrhinus mrigala (Hamilton, 1822).</title>
        <authorList>
            <person name="Mohindra V."/>
            <person name="Chowdhury L.M."/>
            <person name="Lal K."/>
            <person name="Jena J.K."/>
        </authorList>
    </citation>
    <scope>NUCLEOTIDE SEQUENCE [LARGE SCALE GENOMIC DNA]</scope>
    <source>
        <strain evidence="3">CM1030</strain>
        <tissue evidence="3">Blood</tissue>
    </source>
</reference>